<evidence type="ECO:0000256" key="4">
    <source>
        <dbReference type="RuleBase" id="RU004004"/>
    </source>
</evidence>
<dbReference type="Gene3D" id="3.55.50.30">
    <property type="match status" value="1"/>
</dbReference>
<keyword evidence="3 4" id="KW-0813">Transport</keyword>
<proteinExistence type="inferred from homology"/>
<protein>
    <recommendedName>
        <fullName evidence="3">Type 3 secretion system secretin</fullName>
        <shortName evidence="3">T3SS secretin</shortName>
    </recommendedName>
</protein>
<comment type="similarity">
    <text evidence="3">Belongs to the bacterial secretin family. T3SS SctC subfamily.</text>
</comment>
<dbReference type="PANTHER" id="PTHR30332:SF5">
    <property type="entry name" value="SPI-1 TYPE 3 SECRETION SYSTEM SECRETIN"/>
    <property type="match status" value="1"/>
</dbReference>
<evidence type="ECO:0000256" key="2">
    <source>
        <dbReference type="ARBA" id="ARBA00022729"/>
    </source>
</evidence>
<feature type="domain" description="Type II/III secretion system secretin-like" evidence="6">
    <location>
        <begin position="436"/>
        <end position="601"/>
    </location>
</feature>
<dbReference type="GO" id="GO:0015627">
    <property type="term" value="C:type II protein secretion system complex"/>
    <property type="evidence" value="ECO:0007669"/>
    <property type="project" value="TreeGrafter"/>
</dbReference>
<keyword evidence="9" id="KW-1185">Reference proteome</keyword>
<evidence type="ECO:0000256" key="5">
    <source>
        <dbReference type="SAM" id="MobiDB-lite"/>
    </source>
</evidence>
<dbReference type="NCBIfam" id="TIGR02516">
    <property type="entry name" value="type_III_yscC"/>
    <property type="match status" value="1"/>
</dbReference>
<keyword evidence="3" id="KW-0811">Translocation</keyword>
<dbReference type="PANTHER" id="PTHR30332">
    <property type="entry name" value="PROBABLE GENERAL SECRETION PATHWAY PROTEIN D"/>
    <property type="match status" value="1"/>
</dbReference>
<dbReference type="InterPro" id="IPR004846">
    <property type="entry name" value="T2SS/T3SS_dom"/>
</dbReference>
<dbReference type="GeneID" id="95549830"/>
<dbReference type="Pfam" id="PF00263">
    <property type="entry name" value="Secretin"/>
    <property type="match status" value="1"/>
</dbReference>
<sequence length="711" mass="75509">MRRMAVRFRFNKRRAQTAATAFVVTALLSVSILSALSLPSRAAELRWRNRPFTIVAKGRKIADFIRELAASQSVTAIVDPKVDGTISGRFSGTPEQTLDSICSTYGLTWYYDGSFLYVDPADQSRSEVIPIPPNSSGEIGRALESMQIPDKRYSLVINDRANSIYVSGPRRYIELVRQAVGTVGNPSTNGQLADVRAFRLKYAWASDFTINRSGKEVVIPGVATILRRLYGKAGSRSNYAPSTATLGAAARQMKLGSGVTIAVPRIEFPDMAGGSAGLNGYGNSGQQPDSGMPFSLNGADNSNTLPQIESDPAINAVLIRDLPENMYRYQSLIHDLDVRPRIVEINVTIIDIDETSLDSLGIDWRLHTSHGDIQIGNGASSLNGNTQYNGTGNPPLTFGIGTTEAGQTGTFMPTGIALTASIGGSLRDYLLTRINALAQAGKAELHSKPKVLALDNTEAILENLTQFYVQVQGFQDSSLYSVTTGTSIKVTPMIVDDSAVQRAGSPIDSVMMSVDIQDGNVVPNQSVSNVPVIQQRNIVTKTMIDEGRSLLIAGFDNRQVQINKSGVPWLSDIPLIGNLFKYTDKTGEHMERFYLLTPRVVSTASMYAPDGAPVNPGSDVQPDANGLAMYRAPDNDVVVPLTPKPLPGTRFGPPALPPVAPASSASAVSAAGAPAPSPGEPAAAASGALTAAPPPQGAQGAQGVKGNGVNP</sequence>
<dbReference type="InterPro" id="IPR038591">
    <property type="entry name" value="NolW-like_sf"/>
</dbReference>
<dbReference type="HAMAP" id="MF_02219">
    <property type="entry name" value="Type_III_secretin"/>
    <property type="match status" value="1"/>
</dbReference>
<feature type="region of interest" description="Disordered" evidence="5">
    <location>
        <begin position="640"/>
        <end position="711"/>
    </location>
</feature>
<keyword evidence="3" id="KW-0998">Cell outer membrane</keyword>
<gene>
    <name evidence="3" type="primary">sctC</name>
    <name evidence="8" type="ORF">SAMN06295900_109118</name>
</gene>
<evidence type="ECO:0000256" key="1">
    <source>
        <dbReference type="ARBA" id="ARBA00004442"/>
    </source>
</evidence>
<dbReference type="Gene3D" id="3.30.1370.120">
    <property type="match status" value="2"/>
</dbReference>
<comment type="subcellular location">
    <subcellularLocation>
        <location evidence="1 3 4">Cell outer membrane</location>
    </subcellularLocation>
</comment>
<dbReference type="AlphaFoldDB" id="A0A1X7FJW5"/>
<dbReference type="Pfam" id="PF03958">
    <property type="entry name" value="Secretin_N"/>
    <property type="match status" value="2"/>
</dbReference>
<feature type="domain" description="NolW-like" evidence="7">
    <location>
        <begin position="127"/>
        <end position="181"/>
    </location>
</feature>
<keyword evidence="3" id="KW-0472">Membrane</keyword>
<evidence type="ECO:0000256" key="3">
    <source>
        <dbReference type="HAMAP-Rule" id="MF_02219"/>
    </source>
</evidence>
<evidence type="ECO:0000259" key="7">
    <source>
        <dbReference type="Pfam" id="PF03958"/>
    </source>
</evidence>
<dbReference type="Proteomes" id="UP000192911">
    <property type="component" value="Unassembled WGS sequence"/>
</dbReference>
<organism evidence="8 9">
    <name type="scientific">Trinickia caryophylli</name>
    <name type="common">Paraburkholderia caryophylli</name>
    <dbReference type="NCBI Taxonomy" id="28094"/>
    <lineage>
        <taxon>Bacteria</taxon>
        <taxon>Pseudomonadati</taxon>
        <taxon>Pseudomonadota</taxon>
        <taxon>Betaproteobacteria</taxon>
        <taxon>Burkholderiales</taxon>
        <taxon>Burkholderiaceae</taxon>
        <taxon>Trinickia</taxon>
    </lineage>
</organism>
<evidence type="ECO:0000259" key="6">
    <source>
        <dbReference type="Pfam" id="PF00263"/>
    </source>
</evidence>
<dbReference type="PRINTS" id="PR01337">
    <property type="entry name" value="TYPE3OMGPROT"/>
</dbReference>
<dbReference type="GO" id="GO:0030254">
    <property type="term" value="P:protein secretion by the type III secretion system"/>
    <property type="evidence" value="ECO:0007669"/>
    <property type="project" value="UniProtKB-UniRule"/>
</dbReference>
<comment type="function">
    <text evidence="3">Component of the type III secretion system (T3SS), also called injectisome, which is used to inject bacterial effector proteins into eukaryotic host cells. Forms a ring-shaped multimeric structure with an apparent central pore in the outer membrane.</text>
</comment>
<dbReference type="GO" id="GO:0030257">
    <property type="term" value="C:type III protein secretion system complex"/>
    <property type="evidence" value="ECO:0007669"/>
    <property type="project" value="UniProtKB-UniRule"/>
</dbReference>
<dbReference type="GO" id="GO:0009279">
    <property type="term" value="C:cell outer membrane"/>
    <property type="evidence" value="ECO:0007669"/>
    <property type="project" value="UniProtKB-SubCell"/>
</dbReference>
<dbReference type="OrthoDB" id="9779724at2"/>
<keyword evidence="2 3" id="KW-0732">Signal</keyword>
<dbReference type="InterPro" id="IPR003522">
    <property type="entry name" value="T3SS_OM_pore_YscC"/>
</dbReference>
<dbReference type="RefSeq" id="WP_085228664.1">
    <property type="nucleotide sequence ID" value="NZ_BSQD01000009.1"/>
</dbReference>
<feature type="domain" description="NolW-like" evidence="7">
    <location>
        <begin position="195"/>
        <end position="341"/>
    </location>
</feature>
<dbReference type="EMBL" id="FXAH01000009">
    <property type="protein sequence ID" value="SMF53385.1"/>
    <property type="molecule type" value="Genomic_DNA"/>
</dbReference>
<dbReference type="InterPro" id="IPR005644">
    <property type="entry name" value="NolW-like"/>
</dbReference>
<evidence type="ECO:0000313" key="9">
    <source>
        <dbReference type="Proteomes" id="UP000192911"/>
    </source>
</evidence>
<dbReference type="InterPro" id="IPR050810">
    <property type="entry name" value="Bact_Secretion_Sys_Channel"/>
</dbReference>
<keyword evidence="3" id="KW-0653">Protein transport</keyword>
<feature type="compositionally biased region" description="Low complexity" evidence="5">
    <location>
        <begin position="661"/>
        <end position="702"/>
    </location>
</feature>
<name>A0A1X7FJW5_TRICW</name>
<reference evidence="9" key="1">
    <citation type="submission" date="2017-04" db="EMBL/GenBank/DDBJ databases">
        <authorList>
            <person name="Varghese N."/>
            <person name="Submissions S."/>
        </authorList>
    </citation>
    <scope>NUCLEOTIDE SEQUENCE [LARGE SCALE GENOMIC DNA]</scope>
    <source>
        <strain evidence="9">Ballard 720</strain>
    </source>
</reference>
<dbReference type="STRING" id="28094.SAMN06295900_109118"/>
<accession>A0A1X7FJW5</accession>
<evidence type="ECO:0000313" key="8">
    <source>
        <dbReference type="EMBL" id="SMF53385.1"/>
    </source>
</evidence>
<comment type="subunit">
    <text evidence="3">The core secretion machinery of the T3SS is composed of approximately 20 different proteins, including cytoplasmic components, a base, an export apparatus and a needle. This subunit is part of the base, which anchors the injectisome in the bacterial cell envelope. Forms a stable homooligomeric complex.</text>
</comment>